<feature type="compositionally biased region" description="Acidic residues" evidence="3">
    <location>
        <begin position="22"/>
        <end position="35"/>
    </location>
</feature>
<dbReference type="EMBL" id="KN833076">
    <property type="protein sequence ID" value="KIM73671.1"/>
    <property type="molecule type" value="Genomic_DNA"/>
</dbReference>
<sequence length="457" mass="50593">MDDSLEQPGAAPDPIESSDRLDADEENSSGDEDGGLDWTKLPTGAGRPVIPKRGEKDFEPSAGGGSGLQLHVLDRARSAMFDALKATPSASSKSISYAIWHPGISRAHVTLARGVHFSSVGHSAPRIVWKEGEASKIHKRLELLPEEALYLVERGTLFCTKESSTLKSNVPGSEDIEGAPMSVQQAFAEMIGTEDLSLEKYQVFAYLKRLGFSVTRTEPPTPCYPSARPYATHNRMPSVLQRLCSWFPSWMHRFRRLLTASFNWWSPLRLSGRLYHDKDYPSVFKSLRFLPSGHTVPLHTTQKTQVEASSPYKIFFNLYKPSTPFRKSAPGPPDFSLVVVNARTTPMPSLYELTALFDVLPELPPPQPRQRRSTSNKTSTEPPKIAPSTVSAPTAQQSLMCRLFPWAFGIEQASPWRPNPFMVLKSGKKQVVVAAVDAGSISFFRFGQGAFEELPMA</sequence>
<keyword evidence="6" id="KW-1185">Reference proteome</keyword>
<dbReference type="HOGENOM" id="CLU_028449_0_0_1"/>
<dbReference type="FunCoup" id="A0A0C3F177">
    <property type="interactions" value="9"/>
</dbReference>
<evidence type="ECO:0000313" key="6">
    <source>
        <dbReference type="Proteomes" id="UP000054166"/>
    </source>
</evidence>
<organism evidence="5 6">
    <name type="scientific">Piloderma croceum (strain F 1598)</name>
    <dbReference type="NCBI Taxonomy" id="765440"/>
    <lineage>
        <taxon>Eukaryota</taxon>
        <taxon>Fungi</taxon>
        <taxon>Dikarya</taxon>
        <taxon>Basidiomycota</taxon>
        <taxon>Agaricomycotina</taxon>
        <taxon>Agaricomycetes</taxon>
        <taxon>Agaricomycetidae</taxon>
        <taxon>Atheliales</taxon>
        <taxon>Atheliaceae</taxon>
        <taxon>Piloderma</taxon>
    </lineage>
</organism>
<proteinExistence type="inferred from homology"/>
<dbReference type="GO" id="GO:0000214">
    <property type="term" value="C:tRNA-intron endonuclease complex"/>
    <property type="evidence" value="ECO:0007669"/>
    <property type="project" value="TreeGrafter"/>
</dbReference>
<gene>
    <name evidence="5" type="ORF">PILCRDRAFT_828875</name>
</gene>
<feature type="region of interest" description="Disordered" evidence="3">
    <location>
        <begin position="1"/>
        <end position="67"/>
    </location>
</feature>
<dbReference type="STRING" id="765440.A0A0C3F177"/>
<reference evidence="5 6" key="1">
    <citation type="submission" date="2014-04" db="EMBL/GenBank/DDBJ databases">
        <authorList>
            <consortium name="DOE Joint Genome Institute"/>
            <person name="Kuo A."/>
            <person name="Tarkka M."/>
            <person name="Buscot F."/>
            <person name="Kohler A."/>
            <person name="Nagy L.G."/>
            <person name="Floudas D."/>
            <person name="Copeland A."/>
            <person name="Barry K.W."/>
            <person name="Cichocki N."/>
            <person name="Veneault-Fourrey C."/>
            <person name="LaButti K."/>
            <person name="Lindquist E.A."/>
            <person name="Lipzen A."/>
            <person name="Lundell T."/>
            <person name="Morin E."/>
            <person name="Murat C."/>
            <person name="Sun H."/>
            <person name="Tunlid A."/>
            <person name="Henrissat B."/>
            <person name="Grigoriev I.V."/>
            <person name="Hibbett D.S."/>
            <person name="Martin F."/>
            <person name="Nordberg H.P."/>
            <person name="Cantor M.N."/>
            <person name="Hua S.X."/>
        </authorList>
    </citation>
    <scope>NUCLEOTIDE SEQUENCE [LARGE SCALE GENOMIC DNA]</scope>
    <source>
        <strain evidence="5 6">F 1598</strain>
    </source>
</reference>
<keyword evidence="2" id="KW-0819">tRNA processing</keyword>
<protein>
    <recommendedName>
        <fullName evidence="4">tRNA-splicing endonuclease subunit Sen54 N-terminal domain-containing protein</fullName>
    </recommendedName>
</protein>
<dbReference type="PANTHER" id="PTHR21027:SF1">
    <property type="entry name" value="TRNA-SPLICING ENDONUCLEASE SUBUNIT SEN54"/>
    <property type="match status" value="1"/>
</dbReference>
<evidence type="ECO:0000256" key="1">
    <source>
        <dbReference type="ARBA" id="ARBA00005736"/>
    </source>
</evidence>
<dbReference type="InterPro" id="IPR024336">
    <property type="entry name" value="tRNA_splic_suSen54_N"/>
</dbReference>
<dbReference type="PANTHER" id="PTHR21027">
    <property type="entry name" value="TRNA-SPLICING ENDONUCLEASE SUBUNIT SEN54"/>
    <property type="match status" value="1"/>
</dbReference>
<dbReference type="OrthoDB" id="408683at2759"/>
<dbReference type="Pfam" id="PF12928">
    <property type="entry name" value="tRNA_int_end_N2"/>
    <property type="match status" value="1"/>
</dbReference>
<dbReference type="InParanoid" id="A0A0C3F177"/>
<evidence type="ECO:0000256" key="2">
    <source>
        <dbReference type="ARBA" id="ARBA00022694"/>
    </source>
</evidence>
<dbReference type="InterPro" id="IPR024337">
    <property type="entry name" value="tRNA_splic_suSen54"/>
</dbReference>
<reference evidence="6" key="2">
    <citation type="submission" date="2015-01" db="EMBL/GenBank/DDBJ databases">
        <title>Evolutionary Origins and Diversification of the Mycorrhizal Mutualists.</title>
        <authorList>
            <consortium name="DOE Joint Genome Institute"/>
            <consortium name="Mycorrhizal Genomics Consortium"/>
            <person name="Kohler A."/>
            <person name="Kuo A."/>
            <person name="Nagy L.G."/>
            <person name="Floudas D."/>
            <person name="Copeland A."/>
            <person name="Barry K.W."/>
            <person name="Cichocki N."/>
            <person name="Veneault-Fourrey C."/>
            <person name="LaButti K."/>
            <person name="Lindquist E.A."/>
            <person name="Lipzen A."/>
            <person name="Lundell T."/>
            <person name="Morin E."/>
            <person name="Murat C."/>
            <person name="Riley R."/>
            <person name="Ohm R."/>
            <person name="Sun H."/>
            <person name="Tunlid A."/>
            <person name="Henrissat B."/>
            <person name="Grigoriev I.V."/>
            <person name="Hibbett D.S."/>
            <person name="Martin F."/>
        </authorList>
    </citation>
    <scope>NUCLEOTIDE SEQUENCE [LARGE SCALE GENOMIC DNA]</scope>
    <source>
        <strain evidence="6">F 1598</strain>
    </source>
</reference>
<evidence type="ECO:0000313" key="5">
    <source>
        <dbReference type="EMBL" id="KIM73671.1"/>
    </source>
</evidence>
<comment type="similarity">
    <text evidence="1">Belongs to the SEN54 family.</text>
</comment>
<accession>A0A0C3F177</accession>
<dbReference type="GO" id="GO:0000379">
    <property type="term" value="P:tRNA-type intron splice site recognition and cleavage"/>
    <property type="evidence" value="ECO:0007669"/>
    <property type="project" value="TreeGrafter"/>
</dbReference>
<evidence type="ECO:0000259" key="4">
    <source>
        <dbReference type="Pfam" id="PF12928"/>
    </source>
</evidence>
<dbReference type="AlphaFoldDB" id="A0A0C3F177"/>
<evidence type="ECO:0000256" key="3">
    <source>
        <dbReference type="SAM" id="MobiDB-lite"/>
    </source>
</evidence>
<name>A0A0C3F177_PILCF</name>
<feature type="domain" description="tRNA-splicing endonuclease subunit Sen54 N-terminal" evidence="4">
    <location>
        <begin position="81"/>
        <end position="160"/>
    </location>
</feature>
<feature type="region of interest" description="Disordered" evidence="3">
    <location>
        <begin position="362"/>
        <end position="392"/>
    </location>
</feature>
<dbReference type="Proteomes" id="UP000054166">
    <property type="component" value="Unassembled WGS sequence"/>
</dbReference>